<reference evidence="7" key="1">
    <citation type="submission" date="2021-03" db="EMBL/GenBank/DDBJ databases">
        <title>Whole genome sequence of Streptomyces bomunensis MMS17-BM035.</title>
        <authorList>
            <person name="Lee J.H."/>
        </authorList>
    </citation>
    <scope>NUCLEOTIDE SEQUENCE</scope>
    <source>
        <strain evidence="7">MMS17-BM035</strain>
    </source>
</reference>
<dbReference type="Pfam" id="PF12831">
    <property type="entry name" value="FAD_oxidored"/>
    <property type="match status" value="2"/>
</dbReference>
<keyword evidence="4" id="KW-0408">Iron</keyword>
<evidence type="ECO:0000256" key="5">
    <source>
        <dbReference type="ARBA" id="ARBA00023014"/>
    </source>
</evidence>
<dbReference type="GO" id="GO:0046872">
    <property type="term" value="F:metal ion binding"/>
    <property type="evidence" value="ECO:0007669"/>
    <property type="project" value="UniProtKB-KW"/>
</dbReference>
<dbReference type="InterPro" id="IPR039650">
    <property type="entry name" value="HdrA-like"/>
</dbReference>
<evidence type="ECO:0000256" key="6">
    <source>
        <dbReference type="SAM" id="MobiDB-lite"/>
    </source>
</evidence>
<dbReference type="Proteomes" id="UP000670475">
    <property type="component" value="Unassembled WGS sequence"/>
</dbReference>
<organism evidence="7 8">
    <name type="scientific">Streptomyces montanisoli</name>
    <dbReference type="NCBI Taxonomy" id="2798581"/>
    <lineage>
        <taxon>Bacteria</taxon>
        <taxon>Bacillati</taxon>
        <taxon>Actinomycetota</taxon>
        <taxon>Actinomycetes</taxon>
        <taxon>Kitasatosporales</taxon>
        <taxon>Streptomycetaceae</taxon>
        <taxon>Streptomyces</taxon>
    </lineage>
</organism>
<feature type="compositionally biased region" description="Basic and acidic residues" evidence="6">
    <location>
        <begin position="699"/>
        <end position="708"/>
    </location>
</feature>
<dbReference type="SUPFAM" id="SSF51905">
    <property type="entry name" value="FAD/NAD(P)-binding domain"/>
    <property type="match status" value="1"/>
</dbReference>
<dbReference type="PANTHER" id="PTHR43498">
    <property type="entry name" value="FERREDOXIN:COB-COM HETERODISULFIDE REDUCTASE SUBUNIT A"/>
    <property type="match status" value="1"/>
</dbReference>
<dbReference type="GO" id="GO:0016491">
    <property type="term" value="F:oxidoreductase activity"/>
    <property type="evidence" value="ECO:0007669"/>
    <property type="project" value="UniProtKB-KW"/>
</dbReference>
<proteinExistence type="predicted"/>
<keyword evidence="1" id="KW-0004">4Fe-4S</keyword>
<protein>
    <submittedName>
        <fullName evidence="7">FAD-dependent oxidoreductase</fullName>
    </submittedName>
</protein>
<evidence type="ECO:0000256" key="1">
    <source>
        <dbReference type="ARBA" id="ARBA00022485"/>
    </source>
</evidence>
<dbReference type="RefSeq" id="WP_209338668.1">
    <property type="nucleotide sequence ID" value="NZ_JAGIQL010000012.1"/>
</dbReference>
<accession>A0A940M656</accession>
<dbReference type="Gene3D" id="3.50.50.60">
    <property type="entry name" value="FAD/NAD(P)-binding domain"/>
    <property type="match status" value="2"/>
</dbReference>
<feature type="region of interest" description="Disordered" evidence="6">
    <location>
        <begin position="1"/>
        <end position="22"/>
    </location>
</feature>
<comment type="caution">
    <text evidence="7">The sequence shown here is derived from an EMBL/GenBank/DDBJ whole genome shotgun (WGS) entry which is preliminary data.</text>
</comment>
<feature type="non-terminal residue" evidence="7">
    <location>
        <position position="1"/>
    </location>
</feature>
<keyword evidence="2" id="KW-0479">Metal-binding</keyword>
<dbReference type="EMBL" id="JAGIQL010000012">
    <property type="protein sequence ID" value="MBP0456885.1"/>
    <property type="molecule type" value="Genomic_DNA"/>
</dbReference>
<evidence type="ECO:0000256" key="4">
    <source>
        <dbReference type="ARBA" id="ARBA00023004"/>
    </source>
</evidence>
<evidence type="ECO:0000256" key="3">
    <source>
        <dbReference type="ARBA" id="ARBA00023002"/>
    </source>
</evidence>
<dbReference type="PANTHER" id="PTHR43498:SF1">
    <property type="entry name" value="COB--COM HETERODISULFIDE REDUCTASE IRON-SULFUR SUBUNIT A"/>
    <property type="match status" value="1"/>
</dbReference>
<keyword evidence="8" id="KW-1185">Reference proteome</keyword>
<sequence>GAPGGESATATLGACPSGGGLARHRPVVLEHRDTPPRGAGATEPVADEELPCEAPFDVLVVGGGTSGASAALAAAAEGARTLLVEHGPGPGGTGTYGGVASYWFGRRAAHAARVQDATRRAHRELGLRRGGVGAWNIEAKSLALHDALTRRGVDVRYGTRAFGVLTDGGRVCGAAVAGPGGRAYAVTAAVVVDATGEADLAAWGGAPVVHGAASTHTLMWSSLARFEAPGTARNNFGGLADLTDGVDATRAVLAARRRSPDLHDHGAQPVTREGRHLVGQTVLTLTDQLTQRRWPDAVGVHFSNHDLKGKGEALWPQLGLIPPNLEAEVPYRALLPRGLDGLLVTGKALSATHDALPALRMQADLENLGAATGIAAALCVRERTTPQRLNVRALRRRLFDEGLLPPAAAPRAATEPAPVGEALRDLAAHVPLHRYSDMGRREVFHGRVSFVDLALDPRPSTTRALRDALSAAEGPLRLVIAQILVCRGDTTGTEELLGHLTTELSGASLPVRDAGIREVQLPPDQSAMPGAVYLLNTLALARDPRAVALWERVERLLRIDDGTLRDPVAGTFFWVEAVAAGAERLGDPAALPVLRALHRRPALHAQWRHRGVEPDDFQERRAMLELALARARAQCGDAEGVRTLVAYLGDVRAPLAAQAHTRLRLRFGLDAGQAPGRDARAWERLLAERGTPGACPLPWEHDPHRADLPEGFVPGRRQAERVGSA</sequence>
<feature type="region of interest" description="Disordered" evidence="6">
    <location>
        <begin position="696"/>
        <end position="725"/>
    </location>
</feature>
<dbReference type="GO" id="GO:0051539">
    <property type="term" value="F:4 iron, 4 sulfur cluster binding"/>
    <property type="evidence" value="ECO:0007669"/>
    <property type="project" value="UniProtKB-KW"/>
</dbReference>
<evidence type="ECO:0000313" key="8">
    <source>
        <dbReference type="Proteomes" id="UP000670475"/>
    </source>
</evidence>
<keyword evidence="5" id="KW-0411">Iron-sulfur</keyword>
<evidence type="ECO:0000313" key="7">
    <source>
        <dbReference type="EMBL" id="MBP0456885.1"/>
    </source>
</evidence>
<evidence type="ECO:0000256" key="2">
    <source>
        <dbReference type="ARBA" id="ARBA00022723"/>
    </source>
</evidence>
<gene>
    <name evidence="7" type="ORF">JFN87_05105</name>
</gene>
<dbReference type="InterPro" id="IPR036188">
    <property type="entry name" value="FAD/NAD-bd_sf"/>
</dbReference>
<dbReference type="AlphaFoldDB" id="A0A940M656"/>
<keyword evidence="3" id="KW-0560">Oxidoreductase</keyword>
<name>A0A940M656_9ACTN</name>